<comment type="catalytic activity">
    <reaction evidence="1">
        <text>Hydrolyzes single-stranded DNA or mismatched double-stranded DNA and polynucleotides, releasing free uracil.</text>
        <dbReference type="EC" id="3.2.2.27"/>
    </reaction>
</comment>
<dbReference type="InterPro" id="IPR005122">
    <property type="entry name" value="Uracil-DNA_glycosylase-like"/>
</dbReference>
<dbReference type="GO" id="GO:0006281">
    <property type="term" value="P:DNA repair"/>
    <property type="evidence" value="ECO:0007669"/>
    <property type="project" value="UniProtKB-KW"/>
</dbReference>
<keyword evidence="7" id="KW-0227">DNA damage</keyword>
<dbReference type="NCBIfam" id="TIGR00758">
    <property type="entry name" value="UDG_fam4"/>
    <property type="match status" value="1"/>
</dbReference>
<keyword evidence="5" id="KW-0004">4Fe-4S</keyword>
<dbReference type="Pfam" id="PF03167">
    <property type="entry name" value="UDG"/>
    <property type="match status" value="1"/>
</dbReference>
<dbReference type="InterPro" id="IPR051536">
    <property type="entry name" value="UDG_Type-4/5"/>
</dbReference>
<dbReference type="GO" id="GO:0051539">
    <property type="term" value="F:4 iron, 4 sulfur cluster binding"/>
    <property type="evidence" value="ECO:0007669"/>
    <property type="project" value="UniProtKB-KW"/>
</dbReference>
<dbReference type="GO" id="GO:0004844">
    <property type="term" value="F:uracil DNA N-glycosylase activity"/>
    <property type="evidence" value="ECO:0007669"/>
    <property type="project" value="UniProtKB-EC"/>
</dbReference>
<evidence type="ECO:0000256" key="2">
    <source>
        <dbReference type="ARBA" id="ARBA00006521"/>
    </source>
</evidence>
<dbReference type="InterPro" id="IPR005273">
    <property type="entry name" value="Ura-DNA_glyco_family4"/>
</dbReference>
<keyword evidence="9" id="KW-0408">Iron</keyword>
<dbReference type="AlphaFoldDB" id="A0A3B0RH51"/>
<evidence type="ECO:0000256" key="11">
    <source>
        <dbReference type="ARBA" id="ARBA00023204"/>
    </source>
</evidence>
<evidence type="ECO:0000256" key="3">
    <source>
        <dbReference type="ARBA" id="ARBA00012030"/>
    </source>
</evidence>
<evidence type="ECO:0000256" key="1">
    <source>
        <dbReference type="ARBA" id="ARBA00001400"/>
    </source>
</evidence>
<evidence type="ECO:0000256" key="10">
    <source>
        <dbReference type="ARBA" id="ARBA00023014"/>
    </source>
</evidence>
<dbReference type="EC" id="3.2.2.27" evidence="3"/>
<dbReference type="SMART" id="SM00986">
    <property type="entry name" value="UDG"/>
    <property type="match status" value="1"/>
</dbReference>
<evidence type="ECO:0000256" key="8">
    <source>
        <dbReference type="ARBA" id="ARBA00022801"/>
    </source>
</evidence>
<keyword evidence="11" id="KW-0234">DNA repair</keyword>
<feature type="domain" description="Uracil-DNA glycosylase-like" evidence="12">
    <location>
        <begin position="99"/>
        <end position="250"/>
    </location>
</feature>
<comment type="similarity">
    <text evidence="2">Belongs to the uracil-DNA glycosylase (UDG) superfamily. Type 4 (UDGa) family.</text>
</comment>
<dbReference type="SMART" id="SM00987">
    <property type="entry name" value="UreE_C"/>
    <property type="match status" value="1"/>
</dbReference>
<dbReference type="SUPFAM" id="SSF52141">
    <property type="entry name" value="Uracil-DNA glycosylase-like"/>
    <property type="match status" value="1"/>
</dbReference>
<dbReference type="Gene3D" id="3.40.470.10">
    <property type="entry name" value="Uracil-DNA glycosylase-like domain"/>
    <property type="match status" value="1"/>
</dbReference>
<sequence length="261" mass="29076">MGNNIEHMENQDIAAHLQWYLDSGVNEVTGDETLDWFAQAPKTEHKSAPVHKTPVLSPDHIAREAALAVSKCSSLTELKLAITSFKGCSLEKLATHTIFSDGNPDSKIMLIGDAPGADDDRDGIPFAREHGQLLDKMFGAIGLERDKDFYVTNILPWRPPGNRTPSPEEITICLPFIKKHIELFEPELIVLLGGVSANSILETEGNITRLRGKWHDYELQGKKIPVFPLFHPAYLLKQPKAKGDAWRDLQNIKARIEGKTP</sequence>
<organism evidence="13">
    <name type="scientific">hydrothermal vent metagenome</name>
    <dbReference type="NCBI Taxonomy" id="652676"/>
    <lineage>
        <taxon>unclassified sequences</taxon>
        <taxon>metagenomes</taxon>
        <taxon>ecological metagenomes</taxon>
    </lineage>
</organism>
<reference evidence="13" key="1">
    <citation type="submission" date="2018-06" db="EMBL/GenBank/DDBJ databases">
        <authorList>
            <person name="Zhirakovskaya E."/>
        </authorList>
    </citation>
    <scope>NUCLEOTIDE SEQUENCE</scope>
</reference>
<dbReference type="PANTHER" id="PTHR33693:SF1">
    <property type="entry name" value="TYPE-4 URACIL-DNA GLYCOSYLASE"/>
    <property type="match status" value="1"/>
</dbReference>
<evidence type="ECO:0000256" key="4">
    <source>
        <dbReference type="ARBA" id="ARBA00019403"/>
    </source>
</evidence>
<gene>
    <name evidence="13" type="ORF">MNBD_ALPHA02-1702</name>
</gene>
<dbReference type="InterPro" id="IPR036895">
    <property type="entry name" value="Uracil-DNA_glycosylase-like_sf"/>
</dbReference>
<keyword evidence="13" id="KW-0326">Glycosidase</keyword>
<accession>A0A3B0RH51</accession>
<dbReference type="GO" id="GO:0046872">
    <property type="term" value="F:metal ion binding"/>
    <property type="evidence" value="ECO:0007669"/>
    <property type="project" value="UniProtKB-KW"/>
</dbReference>
<evidence type="ECO:0000313" key="13">
    <source>
        <dbReference type="EMBL" id="VAV88196.1"/>
    </source>
</evidence>
<dbReference type="CDD" id="cd10030">
    <property type="entry name" value="UDG-F4_TTUDGA_SPO1dp_like"/>
    <property type="match status" value="1"/>
</dbReference>
<dbReference type="PANTHER" id="PTHR33693">
    <property type="entry name" value="TYPE-5 URACIL-DNA GLYCOSYLASE"/>
    <property type="match status" value="1"/>
</dbReference>
<evidence type="ECO:0000256" key="9">
    <source>
        <dbReference type="ARBA" id="ARBA00023004"/>
    </source>
</evidence>
<dbReference type="EMBL" id="UOED01000031">
    <property type="protein sequence ID" value="VAV88196.1"/>
    <property type="molecule type" value="Genomic_DNA"/>
</dbReference>
<proteinExistence type="inferred from homology"/>
<evidence type="ECO:0000259" key="12">
    <source>
        <dbReference type="SMART" id="SM00986"/>
    </source>
</evidence>
<keyword evidence="8 13" id="KW-0378">Hydrolase</keyword>
<protein>
    <recommendedName>
        <fullName evidence="4">Type-4 uracil-DNA glycosylase</fullName>
        <ecNumber evidence="3">3.2.2.27</ecNumber>
    </recommendedName>
</protein>
<evidence type="ECO:0000256" key="5">
    <source>
        <dbReference type="ARBA" id="ARBA00022485"/>
    </source>
</evidence>
<name>A0A3B0RH51_9ZZZZ</name>
<keyword evidence="6" id="KW-0479">Metal-binding</keyword>
<keyword evidence="10" id="KW-0411">Iron-sulfur</keyword>
<evidence type="ECO:0000256" key="7">
    <source>
        <dbReference type="ARBA" id="ARBA00022763"/>
    </source>
</evidence>
<evidence type="ECO:0000256" key="6">
    <source>
        <dbReference type="ARBA" id="ARBA00022723"/>
    </source>
</evidence>